<keyword evidence="2" id="KW-0677">Repeat</keyword>
<evidence type="ECO:0000256" key="1">
    <source>
        <dbReference type="ARBA" id="ARBA00022658"/>
    </source>
</evidence>
<evidence type="ECO:0000313" key="7">
    <source>
        <dbReference type="Proteomes" id="UP000444721"/>
    </source>
</evidence>
<dbReference type="PROSITE" id="PS50012">
    <property type="entry name" value="RCC1_3"/>
    <property type="match status" value="6"/>
</dbReference>
<dbReference type="Gene3D" id="2.130.10.30">
    <property type="entry name" value="Regulator of chromosome condensation 1/beta-lactamase-inhibitor protein II"/>
    <property type="match status" value="2"/>
</dbReference>
<dbReference type="PRINTS" id="PR00633">
    <property type="entry name" value="RCCNDNSATION"/>
</dbReference>
<dbReference type="SUPFAM" id="SSF50985">
    <property type="entry name" value="RCC1/BLIP-II"/>
    <property type="match status" value="2"/>
</dbReference>
<feature type="repeat" description="RCC1" evidence="3">
    <location>
        <begin position="442"/>
        <end position="495"/>
    </location>
</feature>
<dbReference type="VEuPathDB" id="AmoebaDB:NfTy_000020"/>
<keyword evidence="4" id="KW-0472">Membrane</keyword>
<dbReference type="PANTHER" id="PTHR45982">
    <property type="entry name" value="REGULATOR OF CHROMOSOME CONDENSATION"/>
    <property type="match status" value="1"/>
</dbReference>
<dbReference type="PANTHER" id="PTHR45982:SF1">
    <property type="entry name" value="REGULATOR OF CHROMOSOME CONDENSATION"/>
    <property type="match status" value="1"/>
</dbReference>
<accession>A0A6A5CCU4</accession>
<evidence type="ECO:0000256" key="4">
    <source>
        <dbReference type="SAM" id="Phobius"/>
    </source>
</evidence>
<dbReference type="InterPro" id="IPR058923">
    <property type="entry name" value="RCC1-like_dom"/>
</dbReference>
<dbReference type="Proteomes" id="UP000444721">
    <property type="component" value="Unassembled WGS sequence"/>
</dbReference>
<dbReference type="Gene3D" id="2.120.10.80">
    <property type="entry name" value="Kelch-type beta propeller"/>
    <property type="match status" value="1"/>
</dbReference>
<dbReference type="InterPro" id="IPR000408">
    <property type="entry name" value="Reg_chr_condens"/>
</dbReference>
<dbReference type="AlphaFoldDB" id="A0A6A5CCU4"/>
<keyword evidence="4" id="KW-1133">Transmembrane helix</keyword>
<evidence type="ECO:0000256" key="2">
    <source>
        <dbReference type="ARBA" id="ARBA00022737"/>
    </source>
</evidence>
<gene>
    <name evidence="6" type="ORF">FDP41_000283</name>
</gene>
<feature type="domain" description="RCC1-like" evidence="5">
    <location>
        <begin position="203"/>
        <end position="526"/>
    </location>
</feature>
<dbReference type="RefSeq" id="XP_044569097.1">
    <property type="nucleotide sequence ID" value="XM_044706067.1"/>
</dbReference>
<comment type="caution">
    <text evidence="6">The sequence shown here is derived from an EMBL/GenBank/DDBJ whole genome shotgun (WGS) entry which is preliminary data.</text>
</comment>
<sequence length="906" mass="100430">MTTAARVTLFTPTGKVLSSAVMMALLLVVLVMTAGYFHAANSEALPSTSFTQYVISLMFLIQKRASLMSIKQDFISKRNNVQYTQRINYNTQAAMAMSKPYVAKLGLNQQQYDALLDAKKTQADKSMRDLYEANSYINVTDNAISVTNENIASINQNLTEVLLSYHKWQTTNNHLVSGNMSIQPVIGYMESYSTFKPVLRIRNRLSAGANHGLFIGPNGRVYSWGLDTGGSLGREATKTTPFPSLSTPIDLPANLTILQIASTYYGNLILSEDAVYDWGKNDYGLAADGTILNRKVPTKVFSWDLQGPKRIDQVAAGAFNYFAVDENGRLYSWGRNDRGQLGDRTTIDKWRPVDVYMKGSLVNQTVVKVCAGQLHTTVLTSIGKVYTFGDNQYGQLGIGKTGTETPYVMEAASVIMNGSLTSKTVVDIQCGDFHNIILTSDGKVYGWGLNDKGQLGDGSIVNRLFPVKIPDSSFDNRKIISITADMNVSFAIAENGPLYAWGQNDNYQLGINATISYVTTPQNVTLPSGVAPVELVMMEKSTILLGTDGNFYGTGYSSSNAELLNVTTPQISFTLIYAFPKQYLPLERRHYPYIELNDISYSFVGRHFFSFPDNGFDAFVRNNTSPEYWKMLDYHNTTRKIFQGSIYNTHVLRANNYVYMFGGIVNGSISNLIYRAPIDNIENGWDIVKQTLPYPVASGMSILIDDYYYIFGGLVFWQDQSGFVNITATSSILRCHVSSPTQWEIMKSGGLPKGVYSGSIARIDDYIYIFGGRVSTGDAYADILRAPYLNVSQWINTYAVLPFPIADGPLVITDDNIYIFGGYISESTPDVLGKYIKRVCVTTKKDPVGMWTVSGDDLPTLPAHLAVSTPVVVDHNLYLYGYDSTKPTTTHQQISLVNSFIRIPFV</sequence>
<dbReference type="OrthoDB" id="8068875at2759"/>
<dbReference type="PROSITE" id="PS00626">
    <property type="entry name" value="RCC1_2"/>
    <property type="match status" value="1"/>
</dbReference>
<keyword evidence="7" id="KW-1185">Reference proteome</keyword>
<feature type="transmembrane region" description="Helical" evidence="4">
    <location>
        <begin position="16"/>
        <end position="38"/>
    </location>
</feature>
<dbReference type="InterPro" id="IPR009091">
    <property type="entry name" value="RCC1/BLIP-II"/>
</dbReference>
<dbReference type="VEuPathDB" id="AmoebaDB:NF0115880"/>
<dbReference type="VEuPathDB" id="AmoebaDB:NF0127780"/>
<evidence type="ECO:0000313" key="6">
    <source>
        <dbReference type="EMBL" id="KAF0984384.1"/>
    </source>
</evidence>
<reference evidence="6 7" key="1">
    <citation type="journal article" date="2019" name="Sci. Rep.">
        <title>Nanopore sequencing improves the draft genome of the human pathogenic amoeba Naegleria fowleri.</title>
        <authorList>
            <person name="Liechti N."/>
            <person name="Schurch N."/>
            <person name="Bruggmann R."/>
            <person name="Wittwer M."/>
        </authorList>
    </citation>
    <scope>NUCLEOTIDE SEQUENCE [LARGE SCALE GENOMIC DNA]</scope>
    <source>
        <strain evidence="6 7">ATCC 30894</strain>
    </source>
</reference>
<feature type="repeat" description="RCC1" evidence="3">
    <location>
        <begin position="219"/>
        <end position="273"/>
    </location>
</feature>
<dbReference type="VEuPathDB" id="AmoebaDB:NF0115870"/>
<feature type="repeat" description="RCC1" evidence="3">
    <location>
        <begin position="328"/>
        <end position="382"/>
    </location>
</feature>
<feature type="repeat" description="RCC1" evidence="3">
    <location>
        <begin position="383"/>
        <end position="441"/>
    </location>
</feature>
<dbReference type="InterPro" id="IPR015915">
    <property type="entry name" value="Kelch-typ_b-propeller"/>
</dbReference>
<dbReference type="SUPFAM" id="SSF117281">
    <property type="entry name" value="Kelch motif"/>
    <property type="match status" value="1"/>
</dbReference>
<dbReference type="VEuPathDB" id="AmoebaDB:FDP41_000283"/>
<dbReference type="GeneID" id="68107501"/>
<keyword evidence="4" id="KW-0812">Transmembrane</keyword>
<evidence type="ECO:0000259" key="5">
    <source>
        <dbReference type="Pfam" id="PF25390"/>
    </source>
</evidence>
<feature type="repeat" description="RCC1" evidence="3">
    <location>
        <begin position="496"/>
        <end position="548"/>
    </location>
</feature>
<dbReference type="Pfam" id="PF25390">
    <property type="entry name" value="WD40_RLD"/>
    <property type="match status" value="1"/>
</dbReference>
<organism evidence="6 7">
    <name type="scientific">Naegleria fowleri</name>
    <name type="common">Brain eating amoeba</name>
    <dbReference type="NCBI Taxonomy" id="5763"/>
    <lineage>
        <taxon>Eukaryota</taxon>
        <taxon>Discoba</taxon>
        <taxon>Heterolobosea</taxon>
        <taxon>Tetramitia</taxon>
        <taxon>Eutetramitia</taxon>
        <taxon>Vahlkampfiidae</taxon>
        <taxon>Naegleria</taxon>
    </lineage>
</organism>
<keyword evidence="1" id="KW-0344">Guanine-nucleotide releasing factor</keyword>
<feature type="repeat" description="RCC1" evidence="3">
    <location>
        <begin position="273"/>
        <end position="327"/>
    </location>
</feature>
<dbReference type="EMBL" id="VFQX01000002">
    <property type="protein sequence ID" value="KAF0984384.1"/>
    <property type="molecule type" value="Genomic_DNA"/>
</dbReference>
<proteinExistence type="predicted"/>
<protein>
    <recommendedName>
        <fullName evidence="5">RCC1-like domain-containing protein</fullName>
    </recommendedName>
</protein>
<dbReference type="InterPro" id="IPR051553">
    <property type="entry name" value="Ran_GTPase-activating"/>
</dbReference>
<evidence type="ECO:0000256" key="3">
    <source>
        <dbReference type="PROSITE-ProRule" id="PRU00235"/>
    </source>
</evidence>
<name>A0A6A5CCU4_NAEFO</name>